<keyword evidence="2" id="KW-1185">Reference proteome</keyword>
<evidence type="ECO:0008006" key="3">
    <source>
        <dbReference type="Google" id="ProtNLM"/>
    </source>
</evidence>
<comment type="caution">
    <text evidence="1">The sequence shown here is derived from an EMBL/GenBank/DDBJ whole genome shotgun (WGS) entry which is preliminary data.</text>
</comment>
<sequence length="363" mass="41555">MTAFAVFSRFRKIENLSSKVQNVIHRKFTDAKSRRFILPEHNVFMKLISLHGEEHASAIFKHIKENITCDDDNTPVMEMRAGEGLLTEKLLLAGIKNLHVFERRNLYLPKLQALLSKYPGNNMLHSRTFNQVFFEDNNFPLYDSSYLESSLPFQCHKAWDDTPSVKIILTHQTSKVLPVCISHVSKNMMFRGMGRPQFIVTLPAQAWNDLSSKTPKSNSYHASAYLFPDLYEMDILGSISPPVLFIAGDASVRVLKEEVLTVSITASKELAEHVSPELLEEYLFFGTQTMNGRAKHSYVIKSLESWAAGSGRDLVVNGVDCFTQLMDLCPKEALRIFKIWRSLPHFDTSLFKYEFEKYIQCNK</sequence>
<dbReference type="PIRSF" id="PIRSF027833">
    <property type="entry name" value="MtTFB2"/>
    <property type="match status" value="1"/>
</dbReference>
<evidence type="ECO:0000313" key="1">
    <source>
        <dbReference type="EMBL" id="KAJ1528350.1"/>
    </source>
</evidence>
<dbReference type="InterPro" id="IPR029063">
    <property type="entry name" value="SAM-dependent_MTases_sf"/>
</dbReference>
<dbReference type="Proteomes" id="UP001075354">
    <property type="component" value="Chromosome 4"/>
</dbReference>
<dbReference type="AlphaFoldDB" id="A0AAV7XPX9"/>
<proteinExistence type="predicted"/>
<accession>A0AAV7XPX9</accession>
<name>A0AAV7XPX9_9NEOP</name>
<evidence type="ECO:0000313" key="2">
    <source>
        <dbReference type="Proteomes" id="UP001075354"/>
    </source>
</evidence>
<organism evidence="1 2">
    <name type="scientific">Megalurothrips usitatus</name>
    <name type="common">bean blossom thrips</name>
    <dbReference type="NCBI Taxonomy" id="439358"/>
    <lineage>
        <taxon>Eukaryota</taxon>
        <taxon>Metazoa</taxon>
        <taxon>Ecdysozoa</taxon>
        <taxon>Arthropoda</taxon>
        <taxon>Hexapoda</taxon>
        <taxon>Insecta</taxon>
        <taxon>Pterygota</taxon>
        <taxon>Neoptera</taxon>
        <taxon>Paraneoptera</taxon>
        <taxon>Thysanoptera</taxon>
        <taxon>Terebrantia</taxon>
        <taxon>Thripoidea</taxon>
        <taxon>Thripidae</taxon>
        <taxon>Megalurothrips</taxon>
    </lineage>
</organism>
<gene>
    <name evidence="1" type="ORF">ONE63_006770</name>
</gene>
<protein>
    <recommendedName>
        <fullName evidence="3">rRNA adenine N(6)-methyltransferase</fullName>
    </recommendedName>
</protein>
<dbReference type="EMBL" id="JAPTSV010000004">
    <property type="protein sequence ID" value="KAJ1528350.1"/>
    <property type="molecule type" value="Genomic_DNA"/>
</dbReference>
<reference evidence="1" key="1">
    <citation type="submission" date="2022-12" db="EMBL/GenBank/DDBJ databases">
        <title>Chromosome-level genome assembly of the bean flower thrips Megalurothrips usitatus.</title>
        <authorList>
            <person name="Ma L."/>
            <person name="Liu Q."/>
            <person name="Li H."/>
            <person name="Cai W."/>
        </authorList>
    </citation>
    <scope>NUCLEOTIDE SEQUENCE</scope>
    <source>
        <strain evidence="1">Cailab_2022a</strain>
    </source>
</reference>
<dbReference type="Gene3D" id="3.40.50.150">
    <property type="entry name" value="Vaccinia Virus protein VP39"/>
    <property type="match status" value="1"/>
</dbReference>